<evidence type="ECO:0000256" key="1">
    <source>
        <dbReference type="ARBA" id="ARBA00001049"/>
    </source>
</evidence>
<feature type="binding site" evidence="10">
    <location>
        <position position="437"/>
    </location>
    <ligand>
        <name>L-glutamate</name>
        <dbReference type="ChEBI" id="CHEBI:29985"/>
    </ligand>
</feature>
<feature type="binding site" evidence="10">
    <location>
        <position position="478"/>
    </location>
    <ligand>
        <name>L-glutamate</name>
        <dbReference type="ChEBI" id="CHEBI:29985"/>
    </ligand>
</feature>
<dbReference type="RefSeq" id="WP_075147221.1">
    <property type="nucleotide sequence ID" value="NZ_CP018839.1"/>
</dbReference>
<evidence type="ECO:0000256" key="10">
    <source>
        <dbReference type="PIRSR" id="PIRSR600101-2"/>
    </source>
</evidence>
<dbReference type="KEGG" id="tcl:Tchl_0764"/>
<dbReference type="InterPro" id="IPR043137">
    <property type="entry name" value="GGT_ssub_C"/>
</dbReference>
<comment type="pathway">
    <text evidence="11">Sulfur metabolism; glutathione metabolism.</text>
</comment>
<keyword evidence="4 11" id="KW-0808">Transferase</keyword>
<comment type="catalytic activity">
    <reaction evidence="1 11">
        <text>an S-substituted glutathione + H2O = an S-substituted L-cysteinylglycine + L-glutamate</text>
        <dbReference type="Rhea" id="RHEA:59468"/>
        <dbReference type="ChEBI" id="CHEBI:15377"/>
        <dbReference type="ChEBI" id="CHEBI:29985"/>
        <dbReference type="ChEBI" id="CHEBI:90779"/>
        <dbReference type="ChEBI" id="CHEBI:143103"/>
        <dbReference type="EC" id="3.4.19.13"/>
    </reaction>
</comment>
<evidence type="ECO:0000256" key="12">
    <source>
        <dbReference type="SAM" id="SignalP"/>
    </source>
</evidence>
<dbReference type="GO" id="GO:0006751">
    <property type="term" value="P:glutathione catabolic process"/>
    <property type="evidence" value="ECO:0007669"/>
    <property type="project" value="UniProtKB-UniRule"/>
</dbReference>
<feature type="chain" id="PRO_5012228024" description="Glutathione hydrolase proenzyme" evidence="12">
    <location>
        <begin position="21"/>
        <end position="579"/>
    </location>
</feature>
<dbReference type="NCBIfam" id="TIGR00066">
    <property type="entry name" value="g_glut_trans"/>
    <property type="match status" value="1"/>
</dbReference>
<dbReference type="Gene3D" id="1.10.246.130">
    <property type="match status" value="1"/>
</dbReference>
<name>A0A1L6F9P8_9RHOO</name>
<dbReference type="PRINTS" id="PR01210">
    <property type="entry name" value="GGTRANSPTASE"/>
</dbReference>
<dbReference type="OrthoDB" id="5297205at2"/>
<dbReference type="EC" id="3.4.19.13" evidence="11"/>
<dbReference type="InterPro" id="IPR043138">
    <property type="entry name" value="GGT_lsub"/>
</dbReference>
<evidence type="ECO:0000256" key="9">
    <source>
        <dbReference type="PIRSR" id="PIRSR600101-1"/>
    </source>
</evidence>
<dbReference type="AlphaFoldDB" id="A0A1L6F9P8"/>
<comment type="similarity">
    <text evidence="3 11">Belongs to the gamma-glutamyltransferase family.</text>
</comment>
<evidence type="ECO:0000256" key="6">
    <source>
        <dbReference type="ARBA" id="ARBA00023145"/>
    </source>
</evidence>
<evidence type="ECO:0000256" key="3">
    <source>
        <dbReference type="ARBA" id="ARBA00009381"/>
    </source>
</evidence>
<proteinExistence type="inferred from homology"/>
<keyword evidence="12" id="KW-0732">Signal</keyword>
<evidence type="ECO:0000256" key="5">
    <source>
        <dbReference type="ARBA" id="ARBA00022801"/>
    </source>
</evidence>
<feature type="binding site" evidence="10">
    <location>
        <position position="96"/>
    </location>
    <ligand>
        <name>L-glutamate</name>
        <dbReference type="ChEBI" id="CHEBI:29985"/>
    </ligand>
</feature>
<dbReference type="InterPro" id="IPR051792">
    <property type="entry name" value="GGT_bact"/>
</dbReference>
<dbReference type="SUPFAM" id="SSF56235">
    <property type="entry name" value="N-terminal nucleophile aminohydrolases (Ntn hydrolases)"/>
    <property type="match status" value="1"/>
</dbReference>
<evidence type="ECO:0000256" key="2">
    <source>
        <dbReference type="ARBA" id="ARBA00001089"/>
    </source>
</evidence>
<keyword evidence="11" id="KW-0317">Glutathione biosynthesis</keyword>
<dbReference type="InterPro" id="IPR000101">
    <property type="entry name" value="GGT_peptidase"/>
</dbReference>
<keyword evidence="7 11" id="KW-0012">Acyltransferase</keyword>
<dbReference type="InterPro" id="IPR029055">
    <property type="entry name" value="Ntn_hydrolases_N"/>
</dbReference>
<dbReference type="Pfam" id="PF01019">
    <property type="entry name" value="G_glu_transpept"/>
    <property type="match status" value="1"/>
</dbReference>
<keyword evidence="5 11" id="KW-0378">Hydrolase</keyword>
<dbReference type="EC" id="2.3.2.2" evidence="11"/>
<comment type="subunit">
    <text evidence="11">This enzyme consists of two polypeptide chains, which are synthesized in precursor form from a single polypeptide.</text>
</comment>
<protein>
    <recommendedName>
        <fullName evidence="11">Glutathione hydrolase proenzyme</fullName>
        <ecNumber evidence="11">2.3.2.2</ecNumber>
        <ecNumber evidence="11">3.4.19.13</ecNumber>
    </recommendedName>
    <component>
        <recommendedName>
            <fullName evidence="11">Glutathione hydrolase large chain</fullName>
        </recommendedName>
    </component>
    <component>
        <recommendedName>
            <fullName evidence="11">Glutathione hydrolase small chain</fullName>
        </recommendedName>
    </component>
</protein>
<dbReference type="PANTHER" id="PTHR43199:SF1">
    <property type="entry name" value="GLUTATHIONE HYDROLASE PROENZYME"/>
    <property type="match status" value="1"/>
</dbReference>
<evidence type="ECO:0000313" key="14">
    <source>
        <dbReference type="Proteomes" id="UP000185739"/>
    </source>
</evidence>
<dbReference type="GO" id="GO:0006750">
    <property type="term" value="P:glutathione biosynthetic process"/>
    <property type="evidence" value="ECO:0007669"/>
    <property type="project" value="UniProtKB-KW"/>
</dbReference>
<feature type="active site" description="Nucleophile" evidence="9">
    <location>
        <position position="395"/>
    </location>
</feature>
<dbReference type="Gene3D" id="3.60.20.40">
    <property type="match status" value="1"/>
</dbReference>
<reference evidence="13 14" key="1">
    <citation type="submission" date="2016-12" db="EMBL/GenBank/DDBJ databases">
        <title>Complete genome sequence of Thauera chlorobenzoica, a Betaproteobacterium degrading haloaromatics anaerobically to CO2 and halides.</title>
        <authorList>
            <person name="Goris T."/>
            <person name="Mergelsberg M."/>
            <person name="Boll M."/>
        </authorList>
    </citation>
    <scope>NUCLEOTIDE SEQUENCE [LARGE SCALE GENOMIC DNA]</scope>
    <source>
        <strain evidence="13 14">3CB1</strain>
    </source>
</reference>
<keyword evidence="14" id="KW-1185">Reference proteome</keyword>
<evidence type="ECO:0000256" key="7">
    <source>
        <dbReference type="ARBA" id="ARBA00023315"/>
    </source>
</evidence>
<evidence type="ECO:0000256" key="8">
    <source>
        <dbReference type="ARBA" id="ARBA00047417"/>
    </source>
</evidence>
<dbReference type="PANTHER" id="PTHR43199">
    <property type="entry name" value="GLUTATHIONE HYDROLASE"/>
    <property type="match status" value="1"/>
</dbReference>
<dbReference type="EMBL" id="CP018839">
    <property type="protein sequence ID" value="APR03628.1"/>
    <property type="molecule type" value="Genomic_DNA"/>
</dbReference>
<evidence type="ECO:0000256" key="11">
    <source>
        <dbReference type="RuleBase" id="RU368036"/>
    </source>
</evidence>
<gene>
    <name evidence="13" type="ORF">Tchl_0764</name>
</gene>
<organism evidence="13 14">
    <name type="scientific">Thauera chlorobenzoica</name>
    <dbReference type="NCBI Taxonomy" id="96773"/>
    <lineage>
        <taxon>Bacteria</taxon>
        <taxon>Pseudomonadati</taxon>
        <taxon>Pseudomonadota</taxon>
        <taxon>Betaproteobacteria</taxon>
        <taxon>Rhodocyclales</taxon>
        <taxon>Zoogloeaceae</taxon>
        <taxon>Thauera</taxon>
    </lineage>
</organism>
<sequence>MRRQILLAAAVMMAAFGALAKQPVDTGRGGAVATVSDEASRAAIEILDGGGNAVDAAVAAAATLGVTEPFSCGIGGGGFMLIYAARDRRVIAIDHREAAPASAHPGMFGNADGSEMAWKAAVASGLSVGVPGTVRGWHEALARYGTMGLAQVLAPAIRVAEEGFTVGANFHRINAANEAKFARFSTASALYLQDGKALPLGSVHRNPDLARTYRALADGGVKAFYEGPIAASIVAAVRHPPASPGIEALAGNMTMADLKDYEARIRQPIRSTYRGYEIYGMPAPSSGGIAIAQALNLLESFELAGRPRAEIEHLYLEASRLAFADRNAYLADEEFVDVPKDGLLSKAYARQRAQRIGATAAAGKVAAGDPYAFEDDRSVPLRPQPSPLAQESMHTTHLAVSDREGNVVAYTFTIEDWGGSGIVVPGRGFLLNNELTDFDFKGPHPNLPEAYKRPRSSMSPTIVLRDGAAAFTIGSPGGSTIITTVLQILVNHIDLGMSLADAVAAPRMSQRNGDTTLVETLLDFPASAQAQALAAKGHRWRETAQIGAANGIRFNADGSVTAVSEPLRHGGGSAIVQRP</sequence>
<dbReference type="GO" id="GO:0103068">
    <property type="term" value="F:leukotriene C4 gamma-glutamyl transferase activity"/>
    <property type="evidence" value="ECO:0007669"/>
    <property type="project" value="UniProtKB-EC"/>
</dbReference>
<keyword evidence="6 11" id="KW-0865">Zymogen</keyword>
<feature type="signal peptide" evidence="12">
    <location>
        <begin position="1"/>
        <end position="20"/>
    </location>
</feature>
<dbReference type="UniPathway" id="UPA00204"/>
<dbReference type="STRING" id="96773.Tchl_0764"/>
<comment type="catalytic activity">
    <reaction evidence="2 11">
        <text>glutathione + H2O = L-cysteinylglycine + L-glutamate</text>
        <dbReference type="Rhea" id="RHEA:28807"/>
        <dbReference type="ChEBI" id="CHEBI:15377"/>
        <dbReference type="ChEBI" id="CHEBI:29985"/>
        <dbReference type="ChEBI" id="CHEBI:57925"/>
        <dbReference type="ChEBI" id="CHEBI:61694"/>
        <dbReference type="EC" id="3.4.19.13"/>
    </reaction>
</comment>
<feature type="binding site" evidence="10">
    <location>
        <begin position="456"/>
        <end position="457"/>
    </location>
    <ligand>
        <name>L-glutamate</name>
        <dbReference type="ChEBI" id="CHEBI:29985"/>
    </ligand>
</feature>
<dbReference type="Proteomes" id="UP000185739">
    <property type="component" value="Chromosome"/>
</dbReference>
<dbReference type="GO" id="GO:0036374">
    <property type="term" value="F:glutathione hydrolase activity"/>
    <property type="evidence" value="ECO:0007669"/>
    <property type="project" value="UniProtKB-UniRule"/>
</dbReference>
<comment type="catalytic activity">
    <reaction evidence="8 11">
        <text>an N-terminal (5-L-glutamyl)-[peptide] + an alpha-amino acid = 5-L-glutamyl amino acid + an N-terminal L-alpha-aminoacyl-[peptide]</text>
        <dbReference type="Rhea" id="RHEA:23904"/>
        <dbReference type="Rhea" id="RHEA-COMP:9780"/>
        <dbReference type="Rhea" id="RHEA-COMP:9795"/>
        <dbReference type="ChEBI" id="CHEBI:77644"/>
        <dbReference type="ChEBI" id="CHEBI:78597"/>
        <dbReference type="ChEBI" id="CHEBI:78599"/>
        <dbReference type="ChEBI" id="CHEBI:78608"/>
        <dbReference type="EC" id="2.3.2.2"/>
    </reaction>
</comment>
<evidence type="ECO:0000256" key="4">
    <source>
        <dbReference type="ARBA" id="ARBA00022679"/>
    </source>
</evidence>
<comment type="PTM">
    <text evidence="11">Cleaved by autocatalysis into a large and a small subunit.</text>
</comment>
<accession>A0A1L6F9P8</accession>
<evidence type="ECO:0000313" key="13">
    <source>
        <dbReference type="EMBL" id="APR03628.1"/>
    </source>
</evidence>